<reference evidence="2" key="1">
    <citation type="journal article" date="2019" name="Int. J. Syst. Evol. Microbiol.">
        <title>The Global Catalogue of Microorganisms (GCM) 10K type strain sequencing project: providing services to taxonomists for standard genome sequencing and annotation.</title>
        <authorList>
            <consortium name="The Broad Institute Genomics Platform"/>
            <consortium name="The Broad Institute Genome Sequencing Center for Infectious Disease"/>
            <person name="Wu L."/>
            <person name="Ma J."/>
        </authorList>
    </citation>
    <scope>NUCLEOTIDE SEQUENCE [LARGE SCALE GENOMIC DNA]</scope>
    <source>
        <strain evidence="2">KCTC 32998</strain>
    </source>
</reference>
<dbReference type="RefSeq" id="WP_189444647.1">
    <property type="nucleotide sequence ID" value="NZ_BMZI01000004.1"/>
</dbReference>
<evidence type="ECO:0008006" key="3">
    <source>
        <dbReference type="Google" id="ProtNLM"/>
    </source>
</evidence>
<keyword evidence="2" id="KW-1185">Reference proteome</keyword>
<comment type="caution">
    <text evidence="1">The sequence shown here is derived from an EMBL/GenBank/DDBJ whole genome shotgun (WGS) entry which is preliminary data.</text>
</comment>
<evidence type="ECO:0000313" key="1">
    <source>
        <dbReference type="EMBL" id="GHB22036.1"/>
    </source>
</evidence>
<gene>
    <name evidence="1" type="ORF">GCM10009038_21200</name>
</gene>
<protein>
    <recommendedName>
        <fullName evidence="3">DUF3253 domain-containing protein</fullName>
    </recommendedName>
</protein>
<accession>A0ABQ3E056</accession>
<dbReference type="InterPro" id="IPR036388">
    <property type="entry name" value="WH-like_DNA-bd_sf"/>
</dbReference>
<dbReference type="Proteomes" id="UP000646745">
    <property type="component" value="Unassembled WGS sequence"/>
</dbReference>
<dbReference type="Pfam" id="PF11625">
    <property type="entry name" value="DUF3253"/>
    <property type="match status" value="1"/>
</dbReference>
<sequence>MEATFSAQRLHREMLALASERGHGKTFCPSELARRLGPPDDWRALMPQIRQAARELVDEGRLAATQRGQTLDVDETWRGAIRLGLPPGGENSGQTR</sequence>
<proteinExistence type="predicted"/>
<organism evidence="1 2">
    <name type="scientific">Salinicola rhizosphaerae</name>
    <dbReference type="NCBI Taxonomy" id="1443141"/>
    <lineage>
        <taxon>Bacteria</taxon>
        <taxon>Pseudomonadati</taxon>
        <taxon>Pseudomonadota</taxon>
        <taxon>Gammaproteobacteria</taxon>
        <taxon>Oceanospirillales</taxon>
        <taxon>Halomonadaceae</taxon>
        <taxon>Salinicola</taxon>
    </lineage>
</organism>
<dbReference type="InterPro" id="IPR021660">
    <property type="entry name" value="DUF3253"/>
</dbReference>
<dbReference type="SUPFAM" id="SSF46785">
    <property type="entry name" value="Winged helix' DNA-binding domain"/>
    <property type="match status" value="1"/>
</dbReference>
<evidence type="ECO:0000313" key="2">
    <source>
        <dbReference type="Proteomes" id="UP000646745"/>
    </source>
</evidence>
<dbReference type="Gene3D" id="1.10.10.10">
    <property type="entry name" value="Winged helix-like DNA-binding domain superfamily/Winged helix DNA-binding domain"/>
    <property type="match status" value="1"/>
</dbReference>
<dbReference type="InterPro" id="IPR036390">
    <property type="entry name" value="WH_DNA-bd_sf"/>
</dbReference>
<dbReference type="EMBL" id="BMZI01000004">
    <property type="protein sequence ID" value="GHB22036.1"/>
    <property type="molecule type" value="Genomic_DNA"/>
</dbReference>
<name>A0ABQ3E056_9GAMM</name>